<evidence type="ECO:0000313" key="2">
    <source>
        <dbReference type="Proteomes" id="UP000499080"/>
    </source>
</evidence>
<reference evidence="1 2" key="1">
    <citation type="journal article" date="2019" name="Sci. Rep.">
        <title>Orb-weaving spider Araneus ventricosus genome elucidates the spidroin gene catalogue.</title>
        <authorList>
            <person name="Kono N."/>
            <person name="Nakamura H."/>
            <person name="Ohtoshi R."/>
            <person name="Moran D.A.P."/>
            <person name="Shinohara A."/>
            <person name="Yoshida Y."/>
            <person name="Fujiwara M."/>
            <person name="Mori M."/>
            <person name="Tomita M."/>
            <person name="Arakawa K."/>
        </authorList>
    </citation>
    <scope>NUCLEOTIDE SEQUENCE [LARGE SCALE GENOMIC DNA]</scope>
</reference>
<proteinExistence type="predicted"/>
<protein>
    <submittedName>
        <fullName evidence="1">Uncharacterized protein</fullName>
    </submittedName>
</protein>
<dbReference type="AlphaFoldDB" id="A0A4Y2U2C7"/>
<accession>A0A4Y2U2C7</accession>
<keyword evidence="2" id="KW-1185">Reference proteome</keyword>
<name>A0A4Y2U2C7_ARAVE</name>
<gene>
    <name evidence="1" type="ORF">AVEN_98811_1</name>
</gene>
<organism evidence="1 2">
    <name type="scientific">Araneus ventricosus</name>
    <name type="common">Orbweaver spider</name>
    <name type="synonym">Epeira ventricosa</name>
    <dbReference type="NCBI Taxonomy" id="182803"/>
    <lineage>
        <taxon>Eukaryota</taxon>
        <taxon>Metazoa</taxon>
        <taxon>Ecdysozoa</taxon>
        <taxon>Arthropoda</taxon>
        <taxon>Chelicerata</taxon>
        <taxon>Arachnida</taxon>
        <taxon>Araneae</taxon>
        <taxon>Araneomorphae</taxon>
        <taxon>Entelegynae</taxon>
        <taxon>Araneoidea</taxon>
        <taxon>Araneidae</taxon>
        <taxon>Araneus</taxon>
    </lineage>
</organism>
<dbReference type="EMBL" id="BGPR01033284">
    <property type="protein sequence ID" value="GBO07159.1"/>
    <property type="molecule type" value="Genomic_DNA"/>
</dbReference>
<evidence type="ECO:0000313" key="1">
    <source>
        <dbReference type="EMBL" id="GBO07159.1"/>
    </source>
</evidence>
<dbReference type="Proteomes" id="UP000499080">
    <property type="component" value="Unassembled WGS sequence"/>
</dbReference>
<dbReference type="OrthoDB" id="8191996at2759"/>
<sequence>MLYICSVFMRDMIYKGCTEHARSLPIQQCPIKVVVVPTTAWSVLPDPEIYDENVMTDGMVRKWVQQFNDGRTSVHDEARCGRPSIVNDGLVAISE</sequence>
<comment type="caution">
    <text evidence="1">The sequence shown here is derived from an EMBL/GenBank/DDBJ whole genome shotgun (WGS) entry which is preliminary data.</text>
</comment>